<name>A0A838Y0S1_9NEIS</name>
<accession>A0A838Y0S1</accession>
<gene>
    <name evidence="1" type="ORF">H2Z84_10100</name>
</gene>
<reference evidence="1 2" key="1">
    <citation type="submission" date="2020-07" db="EMBL/GenBank/DDBJ databases">
        <title>Draft genome sequence of violacein-producing bacteria and related species.</title>
        <authorList>
            <person name="Wilson H.S."/>
            <person name="De Leon M.E."/>
        </authorList>
    </citation>
    <scope>NUCLEOTIDE SEQUENCE [LARGE SCALE GENOMIC DNA]</scope>
    <source>
        <strain evidence="1 2">HSC-21Su07</strain>
    </source>
</reference>
<evidence type="ECO:0000313" key="2">
    <source>
        <dbReference type="Proteomes" id="UP000545606"/>
    </source>
</evidence>
<evidence type="ECO:0000313" key="1">
    <source>
        <dbReference type="EMBL" id="MBA4708733.1"/>
    </source>
</evidence>
<sequence>MHYAMLLAHQPNQSRELPDHYLLPYRELSIREYLVQAWRTARQKLPRTRRH</sequence>
<proteinExistence type="predicted"/>
<dbReference type="Proteomes" id="UP000545606">
    <property type="component" value="Unassembled WGS sequence"/>
</dbReference>
<comment type="caution">
    <text evidence="1">The sequence shown here is derived from an EMBL/GenBank/DDBJ whole genome shotgun (WGS) entry which is preliminary data.</text>
</comment>
<dbReference type="AlphaFoldDB" id="A0A838Y0S1"/>
<organism evidence="1 2">
    <name type="scientific">Aquitalea aquatica</name>
    <dbReference type="NCBI Taxonomy" id="3044273"/>
    <lineage>
        <taxon>Bacteria</taxon>
        <taxon>Pseudomonadati</taxon>
        <taxon>Pseudomonadota</taxon>
        <taxon>Betaproteobacteria</taxon>
        <taxon>Neisseriales</taxon>
        <taxon>Chromobacteriaceae</taxon>
        <taxon>Aquitalea</taxon>
    </lineage>
</organism>
<dbReference type="EMBL" id="JACERN010000026">
    <property type="protein sequence ID" value="MBA4708733.1"/>
    <property type="molecule type" value="Genomic_DNA"/>
</dbReference>
<dbReference type="RefSeq" id="WP_181835887.1">
    <property type="nucleotide sequence ID" value="NZ_JACERN010000026.1"/>
</dbReference>
<protein>
    <submittedName>
        <fullName evidence="1">Uncharacterized protein</fullName>
    </submittedName>
</protein>
<keyword evidence="2" id="KW-1185">Reference proteome</keyword>